<keyword evidence="10" id="KW-0325">Glycoprotein</keyword>
<dbReference type="FunFam" id="2.40.10.10:FF:000077">
    <property type="entry name" value="Predicted protein"/>
    <property type="match status" value="1"/>
</dbReference>
<name>A0A6J2U6N5_DROLE</name>
<feature type="signal peptide" evidence="12">
    <location>
        <begin position="1"/>
        <end position="15"/>
    </location>
</feature>
<evidence type="ECO:0000256" key="8">
    <source>
        <dbReference type="ARBA" id="ARBA00023145"/>
    </source>
</evidence>
<protein>
    <submittedName>
        <fullName evidence="15">Trypsin 3A1</fullName>
    </submittedName>
</protein>
<feature type="domain" description="Peptidase S1" evidence="13">
    <location>
        <begin position="31"/>
        <end position="253"/>
    </location>
</feature>
<evidence type="ECO:0000256" key="12">
    <source>
        <dbReference type="SAM" id="SignalP"/>
    </source>
</evidence>
<feature type="chain" id="PRO_5026653305" evidence="12">
    <location>
        <begin position="16"/>
        <end position="260"/>
    </location>
</feature>
<comment type="similarity">
    <text evidence="2">Belongs to the peptidase S1 family.</text>
</comment>
<evidence type="ECO:0000256" key="4">
    <source>
        <dbReference type="ARBA" id="ARBA00022670"/>
    </source>
</evidence>
<dbReference type="GeneID" id="115631555"/>
<dbReference type="PANTHER" id="PTHR24252">
    <property type="entry name" value="ACROSIN-RELATED"/>
    <property type="match status" value="1"/>
</dbReference>
<keyword evidence="8" id="KW-0865">Zymogen</keyword>
<dbReference type="PROSITE" id="PS00134">
    <property type="entry name" value="TRYPSIN_HIS"/>
    <property type="match status" value="1"/>
</dbReference>
<reference evidence="15" key="1">
    <citation type="submission" date="2025-08" db="UniProtKB">
        <authorList>
            <consortium name="RefSeq"/>
        </authorList>
    </citation>
    <scope>IDENTIFICATION</scope>
    <source>
        <strain evidence="15">11010-0011.00</strain>
        <tissue evidence="15">Whole body</tissue>
    </source>
</reference>
<dbReference type="Proteomes" id="UP000504634">
    <property type="component" value="Unplaced"/>
</dbReference>
<evidence type="ECO:0000256" key="7">
    <source>
        <dbReference type="ARBA" id="ARBA00022825"/>
    </source>
</evidence>
<dbReference type="PRINTS" id="PR00722">
    <property type="entry name" value="CHYMOTRYPSIN"/>
</dbReference>
<dbReference type="InterPro" id="IPR001254">
    <property type="entry name" value="Trypsin_dom"/>
</dbReference>
<evidence type="ECO:0000256" key="11">
    <source>
        <dbReference type="ARBA" id="ARBA00036320"/>
    </source>
</evidence>
<dbReference type="InterPro" id="IPR018114">
    <property type="entry name" value="TRYPSIN_HIS"/>
</dbReference>
<keyword evidence="7" id="KW-0720">Serine protease</keyword>
<dbReference type="InterPro" id="IPR001314">
    <property type="entry name" value="Peptidase_S1A"/>
</dbReference>
<keyword evidence="9" id="KW-1015">Disulfide bond</keyword>
<accession>A0A6J2U6N5</accession>
<evidence type="ECO:0000256" key="5">
    <source>
        <dbReference type="ARBA" id="ARBA00022729"/>
    </source>
</evidence>
<dbReference type="OrthoDB" id="10059102at2759"/>
<keyword evidence="5 12" id="KW-0732">Signal</keyword>
<dbReference type="GO" id="GO:0005576">
    <property type="term" value="C:extracellular region"/>
    <property type="evidence" value="ECO:0007669"/>
    <property type="project" value="UniProtKB-SubCell"/>
</dbReference>
<keyword evidence="3" id="KW-0964">Secreted</keyword>
<evidence type="ECO:0000313" key="15">
    <source>
        <dbReference type="RefSeq" id="XP_030384206.1"/>
    </source>
</evidence>
<dbReference type="SMART" id="SM00020">
    <property type="entry name" value="Tryp_SPc"/>
    <property type="match status" value="1"/>
</dbReference>
<evidence type="ECO:0000256" key="1">
    <source>
        <dbReference type="ARBA" id="ARBA00004239"/>
    </source>
</evidence>
<keyword evidence="4" id="KW-0645">Protease</keyword>
<gene>
    <name evidence="15" type="primary">LOC115631555</name>
</gene>
<evidence type="ECO:0000256" key="10">
    <source>
        <dbReference type="ARBA" id="ARBA00023180"/>
    </source>
</evidence>
<comment type="catalytic activity">
    <reaction evidence="11">
        <text>Preferential cleavage: Arg-|-Xaa, Lys-|-Xaa.</text>
        <dbReference type="EC" id="3.4.21.4"/>
    </reaction>
</comment>
<dbReference type="RefSeq" id="XP_030384206.1">
    <property type="nucleotide sequence ID" value="XM_030528346.1"/>
</dbReference>
<dbReference type="CDD" id="cd00190">
    <property type="entry name" value="Tryp_SPc"/>
    <property type="match status" value="1"/>
</dbReference>
<dbReference type="InterPro" id="IPR043504">
    <property type="entry name" value="Peptidase_S1_PA_chymotrypsin"/>
</dbReference>
<dbReference type="SUPFAM" id="SSF50494">
    <property type="entry name" value="Trypsin-like serine proteases"/>
    <property type="match status" value="1"/>
</dbReference>
<keyword evidence="14" id="KW-1185">Reference proteome</keyword>
<dbReference type="GO" id="GO:0006508">
    <property type="term" value="P:proteolysis"/>
    <property type="evidence" value="ECO:0007669"/>
    <property type="project" value="UniProtKB-KW"/>
</dbReference>
<dbReference type="AlphaFoldDB" id="A0A6J2U6N5"/>
<organism evidence="14 15">
    <name type="scientific">Drosophila lebanonensis</name>
    <name type="common">Fruit fly</name>
    <name type="synonym">Scaptodrosophila lebanonensis</name>
    <dbReference type="NCBI Taxonomy" id="7225"/>
    <lineage>
        <taxon>Eukaryota</taxon>
        <taxon>Metazoa</taxon>
        <taxon>Ecdysozoa</taxon>
        <taxon>Arthropoda</taxon>
        <taxon>Hexapoda</taxon>
        <taxon>Insecta</taxon>
        <taxon>Pterygota</taxon>
        <taxon>Neoptera</taxon>
        <taxon>Endopterygota</taxon>
        <taxon>Diptera</taxon>
        <taxon>Brachycera</taxon>
        <taxon>Muscomorpha</taxon>
        <taxon>Ephydroidea</taxon>
        <taxon>Drosophilidae</taxon>
        <taxon>Scaptodrosophila</taxon>
    </lineage>
</organism>
<sequence>MLKTILLYFTILVYAEKSCILGQGQHPKPRIVGGFPAIEGSIPYMASLQQYGQHFCGGAVVNERTIVTAAHCLEKTTPRMLKIKVGGTNRAADYGQLFTVAAFHYNEKWTRQTMDWDIGIVRLDSPMAFSDKVRAIPLAGSSVPAGTFATIAGWGYTTIFGPGTELLRYARVPIVDQELCNRLMGNIITDRMVCAGYMRGSIDACQMDSGGPLVVREELYGIVSWGVGCALPNKPGVYTRIQIVRTWLNDIMSRFYNEVL</sequence>
<evidence type="ECO:0000256" key="2">
    <source>
        <dbReference type="ARBA" id="ARBA00007664"/>
    </source>
</evidence>
<comment type="subcellular location">
    <subcellularLocation>
        <location evidence="1">Secreted</location>
        <location evidence="1">Extracellular space</location>
    </subcellularLocation>
</comment>
<dbReference type="Pfam" id="PF00089">
    <property type="entry name" value="Trypsin"/>
    <property type="match status" value="1"/>
</dbReference>
<dbReference type="GO" id="GO:0004252">
    <property type="term" value="F:serine-type endopeptidase activity"/>
    <property type="evidence" value="ECO:0007669"/>
    <property type="project" value="UniProtKB-EC"/>
</dbReference>
<evidence type="ECO:0000256" key="6">
    <source>
        <dbReference type="ARBA" id="ARBA00022801"/>
    </source>
</evidence>
<evidence type="ECO:0000256" key="3">
    <source>
        <dbReference type="ARBA" id="ARBA00022525"/>
    </source>
</evidence>
<evidence type="ECO:0000256" key="9">
    <source>
        <dbReference type="ARBA" id="ARBA00023157"/>
    </source>
</evidence>
<dbReference type="PANTHER" id="PTHR24252:SF27">
    <property type="entry name" value="TRANSMEMBRANE PROTEASE SERINE 3-LIKE"/>
    <property type="match status" value="1"/>
</dbReference>
<evidence type="ECO:0000313" key="14">
    <source>
        <dbReference type="Proteomes" id="UP000504634"/>
    </source>
</evidence>
<keyword evidence="6" id="KW-0378">Hydrolase</keyword>
<evidence type="ECO:0000259" key="13">
    <source>
        <dbReference type="PROSITE" id="PS50240"/>
    </source>
</evidence>
<dbReference type="InterPro" id="IPR009003">
    <property type="entry name" value="Peptidase_S1_PA"/>
</dbReference>
<proteinExistence type="inferred from homology"/>
<dbReference type="Gene3D" id="2.40.10.10">
    <property type="entry name" value="Trypsin-like serine proteases"/>
    <property type="match status" value="1"/>
</dbReference>
<dbReference type="PROSITE" id="PS50240">
    <property type="entry name" value="TRYPSIN_DOM"/>
    <property type="match status" value="1"/>
</dbReference>